<dbReference type="FunFam" id="2.40.50.140:FF:000023">
    <property type="entry name" value="Polyribonucleotide nucleotidyltransferase"/>
    <property type="match status" value="1"/>
</dbReference>
<dbReference type="GO" id="GO:0006396">
    <property type="term" value="P:RNA processing"/>
    <property type="evidence" value="ECO:0007669"/>
    <property type="project" value="InterPro"/>
</dbReference>
<comment type="function">
    <text evidence="9">Involved in mRNA degradation. Catalyzes the phosphorolysis of single-stranded polyribonucleotides processively in the 3'- to 5'-direction.</text>
</comment>
<dbReference type="GO" id="GO:0006402">
    <property type="term" value="P:mRNA catabolic process"/>
    <property type="evidence" value="ECO:0007669"/>
    <property type="project" value="UniProtKB-UniRule"/>
</dbReference>
<dbReference type="SUPFAM" id="SSF46915">
    <property type="entry name" value="Polynucleotide phosphorylase/guanosine pentaphosphate synthase (PNPase/GPSI), domain 3"/>
    <property type="match status" value="1"/>
</dbReference>
<keyword evidence="4 9" id="KW-0808">Transferase</keyword>
<evidence type="ECO:0000256" key="3">
    <source>
        <dbReference type="ARBA" id="ARBA00022490"/>
    </source>
</evidence>
<evidence type="ECO:0000313" key="12">
    <source>
        <dbReference type="Proteomes" id="UP000194003"/>
    </source>
</evidence>
<dbReference type="EC" id="2.7.7.8" evidence="9"/>
<dbReference type="InterPro" id="IPR004088">
    <property type="entry name" value="KH_dom_type_1"/>
</dbReference>
<dbReference type="STRING" id="1434232.MAIT1_00856"/>
<dbReference type="InterPro" id="IPR036456">
    <property type="entry name" value="PNPase_PH_RNA-bd_sf"/>
</dbReference>
<keyword evidence="3 9" id="KW-0963">Cytoplasm</keyword>
<dbReference type="SUPFAM" id="SSF54211">
    <property type="entry name" value="Ribosomal protein S5 domain 2-like"/>
    <property type="match status" value="2"/>
</dbReference>
<keyword evidence="6 9" id="KW-0479">Metal-binding</keyword>
<protein>
    <recommendedName>
        <fullName evidence="9">Polyribonucleotide nucleotidyltransferase</fullName>
        <ecNumber evidence="9">2.7.7.8</ecNumber>
    </recommendedName>
    <alternativeName>
        <fullName evidence="9">Polynucleotide phosphorylase</fullName>
        <shortName evidence="9">PNPase</shortName>
    </alternativeName>
</protein>
<dbReference type="HAMAP" id="MF_01595">
    <property type="entry name" value="PNPase"/>
    <property type="match status" value="1"/>
</dbReference>
<dbReference type="InterPro" id="IPR015848">
    <property type="entry name" value="PNPase_PH_RNA-bd_bac/org-type"/>
</dbReference>
<dbReference type="GO" id="GO:0003723">
    <property type="term" value="F:RNA binding"/>
    <property type="evidence" value="ECO:0007669"/>
    <property type="project" value="UniProtKB-UniRule"/>
</dbReference>
<dbReference type="InterPro" id="IPR015847">
    <property type="entry name" value="ExoRNase_PH_dom2"/>
</dbReference>
<comment type="similarity">
    <text evidence="2 9">Belongs to the polyribonucleotide nucleotidyltransferase family.</text>
</comment>
<feature type="binding site" evidence="9">
    <location>
        <position position="496"/>
    </location>
    <ligand>
        <name>Mg(2+)</name>
        <dbReference type="ChEBI" id="CHEBI:18420"/>
    </ligand>
</feature>
<dbReference type="PIRSF" id="PIRSF005499">
    <property type="entry name" value="PNPase"/>
    <property type="match status" value="1"/>
</dbReference>
<dbReference type="GO" id="GO:0005829">
    <property type="term" value="C:cytosol"/>
    <property type="evidence" value="ECO:0007669"/>
    <property type="project" value="TreeGrafter"/>
</dbReference>
<dbReference type="InterPro" id="IPR036612">
    <property type="entry name" value="KH_dom_type_1_sf"/>
</dbReference>
<dbReference type="NCBIfam" id="TIGR03591">
    <property type="entry name" value="polynuc_phos"/>
    <property type="match status" value="1"/>
</dbReference>
<dbReference type="InterPro" id="IPR001247">
    <property type="entry name" value="ExoRNase_PH_dom1"/>
</dbReference>
<dbReference type="InterPro" id="IPR036345">
    <property type="entry name" value="ExoRNase_PH_dom2_sf"/>
</dbReference>
<dbReference type="RefSeq" id="WP_085446968.1">
    <property type="nucleotide sequence ID" value="NZ_LVJN01000021.1"/>
</dbReference>
<dbReference type="PROSITE" id="PS50084">
    <property type="entry name" value="KH_TYPE_1"/>
    <property type="match status" value="1"/>
</dbReference>
<evidence type="ECO:0000259" key="10">
    <source>
        <dbReference type="PROSITE" id="PS50126"/>
    </source>
</evidence>
<evidence type="ECO:0000256" key="8">
    <source>
        <dbReference type="ARBA" id="ARBA00022884"/>
    </source>
</evidence>
<keyword evidence="7 9" id="KW-0460">Magnesium</keyword>
<reference evidence="11 12" key="1">
    <citation type="journal article" date="2016" name="BMC Genomics">
        <title>Combined genomic and structural analyses of a cultured magnetotactic bacterium reveals its niche adaptation to a dynamic environment.</title>
        <authorList>
            <person name="Araujo A.C."/>
            <person name="Morillo V."/>
            <person name="Cypriano J."/>
            <person name="Teixeira L.C."/>
            <person name="Leao P."/>
            <person name="Lyra S."/>
            <person name="Almeida L.G."/>
            <person name="Bazylinski D.A."/>
            <person name="Vasconcellos A.T."/>
            <person name="Abreu F."/>
            <person name="Lins U."/>
        </authorList>
    </citation>
    <scope>NUCLEOTIDE SEQUENCE [LARGE SCALE GENOMIC DNA]</scope>
    <source>
        <strain evidence="11 12">IT-1</strain>
    </source>
</reference>
<organism evidence="11 12">
    <name type="scientific">Magnetofaba australis IT-1</name>
    <dbReference type="NCBI Taxonomy" id="1434232"/>
    <lineage>
        <taxon>Bacteria</taxon>
        <taxon>Pseudomonadati</taxon>
        <taxon>Pseudomonadota</taxon>
        <taxon>Magnetococcia</taxon>
        <taxon>Magnetococcales</taxon>
        <taxon>Magnetococcaceae</taxon>
        <taxon>Magnetofaba</taxon>
    </lineage>
</organism>
<dbReference type="FunFam" id="3.30.1370.10:FF:000001">
    <property type="entry name" value="Polyribonucleotide nucleotidyltransferase"/>
    <property type="match status" value="1"/>
</dbReference>
<sequence>MFNITRKSVEFGHGTITLESGRVARQADGAVVVTYGETMVLVAATADKNVKPGQDFFPLGVHYQEKTWAAGRIPGGFIKRETRPSEMAVLTSRLIDRPLRPLFPKGFMHDTQVVATVISYDTNYSADIAAMIGASAALAISGLPFEGPIGGARVGFVDGQYVLNPTPEQMDESRLDLVVAGTSDAVTMVESEVDFLTEEEMLGAVMFGFEAFQPVIKCIEEFAAECGKPRWDFQPPKQDEAFIEAVKAACMDDLRAAYAITDKMARYEAIGKVKAAAGEKFSAFEKDGETVDRSSEAKGLFKKMESEVVRGQILAGKPRIDGRALDQVRPITTEVGWLPRVHGSALFTRGETQAISAVTLGTGRDEQIVETLDGEHRDNFYLNYTFPPYCVGETGRLGAPGRREIGHGKLATRALGAILPSAEEFPYTIRVISEITESNGSSSMATVCGSVLSMLDAGVPLKSSVAGIAMGLVKEGENYAVLSDILGDEDHLGDMDFKVAGNENGITALQMDIKITGITKEIMAKALDQARAGRLHILGEMAKSITEHREEMSPYAPRITTIKINPDKIRDVIGQGGKVIRSITEETGCQIDIEDDGTIRIASSDGESSNQAVTIIKRITADVEKDQIYHGKVVRITDFGAFVNILPNRDGLVHISQMANHRVTKVTDIVKEGDMVDVKVLDIDRQGRVKLTMKDVKGEGGAE</sequence>
<keyword evidence="5 9" id="KW-0548">Nucleotidyltransferase</keyword>
<evidence type="ECO:0000313" key="11">
    <source>
        <dbReference type="EMBL" id="OSM00355.1"/>
    </source>
</evidence>
<dbReference type="InterPro" id="IPR027408">
    <property type="entry name" value="PNPase/RNase_PH_dom_sf"/>
</dbReference>
<dbReference type="PROSITE" id="PS50126">
    <property type="entry name" value="S1"/>
    <property type="match status" value="1"/>
</dbReference>
<evidence type="ECO:0000256" key="2">
    <source>
        <dbReference type="ARBA" id="ARBA00007404"/>
    </source>
</evidence>
<evidence type="ECO:0000256" key="9">
    <source>
        <dbReference type="HAMAP-Rule" id="MF_01595"/>
    </source>
</evidence>
<dbReference type="SMART" id="SM00322">
    <property type="entry name" value="KH"/>
    <property type="match status" value="1"/>
</dbReference>
<dbReference type="Proteomes" id="UP000194003">
    <property type="component" value="Unassembled WGS sequence"/>
</dbReference>
<name>A0A1Y2JZL6_9PROT</name>
<dbReference type="CDD" id="cd11364">
    <property type="entry name" value="RNase_PH_PNPase_2"/>
    <property type="match status" value="1"/>
</dbReference>
<comment type="subcellular location">
    <subcellularLocation>
        <location evidence="1 9">Cytoplasm</location>
    </subcellularLocation>
</comment>
<dbReference type="CDD" id="cd02393">
    <property type="entry name" value="KH-I_PNPase"/>
    <property type="match status" value="1"/>
</dbReference>
<evidence type="ECO:0000256" key="7">
    <source>
        <dbReference type="ARBA" id="ARBA00022842"/>
    </source>
</evidence>
<dbReference type="PANTHER" id="PTHR11252">
    <property type="entry name" value="POLYRIBONUCLEOTIDE NUCLEOTIDYLTRANSFERASE"/>
    <property type="match status" value="1"/>
</dbReference>
<evidence type="ECO:0000256" key="4">
    <source>
        <dbReference type="ARBA" id="ARBA00022679"/>
    </source>
</evidence>
<dbReference type="InterPro" id="IPR020568">
    <property type="entry name" value="Ribosomal_Su5_D2-typ_SF"/>
</dbReference>
<dbReference type="NCBIfam" id="NF008805">
    <property type="entry name" value="PRK11824.1"/>
    <property type="match status" value="1"/>
</dbReference>
<dbReference type="OrthoDB" id="9804305at2"/>
<proteinExistence type="inferred from homology"/>
<dbReference type="Gene3D" id="3.30.230.70">
    <property type="entry name" value="GHMP Kinase, N-terminal domain"/>
    <property type="match status" value="2"/>
</dbReference>
<dbReference type="Pfam" id="PF03726">
    <property type="entry name" value="PNPase"/>
    <property type="match status" value="1"/>
</dbReference>
<evidence type="ECO:0000256" key="1">
    <source>
        <dbReference type="ARBA" id="ARBA00004496"/>
    </source>
</evidence>
<accession>A0A1Y2JZL6</accession>
<dbReference type="GO" id="GO:0000287">
    <property type="term" value="F:magnesium ion binding"/>
    <property type="evidence" value="ECO:0007669"/>
    <property type="project" value="UniProtKB-UniRule"/>
</dbReference>
<dbReference type="InterPro" id="IPR012162">
    <property type="entry name" value="PNPase"/>
</dbReference>
<dbReference type="Pfam" id="PF01138">
    <property type="entry name" value="RNase_PH"/>
    <property type="match status" value="2"/>
</dbReference>
<gene>
    <name evidence="9" type="primary">pnp</name>
    <name evidence="11" type="ORF">MAIT1_00856</name>
</gene>
<dbReference type="SUPFAM" id="SSF54791">
    <property type="entry name" value="Eukaryotic type KH-domain (KH-domain type I)"/>
    <property type="match status" value="1"/>
</dbReference>
<comment type="catalytic activity">
    <reaction evidence="9">
        <text>RNA(n+1) + phosphate = RNA(n) + a ribonucleoside 5'-diphosphate</text>
        <dbReference type="Rhea" id="RHEA:22096"/>
        <dbReference type="Rhea" id="RHEA-COMP:14527"/>
        <dbReference type="Rhea" id="RHEA-COMP:17342"/>
        <dbReference type="ChEBI" id="CHEBI:43474"/>
        <dbReference type="ChEBI" id="CHEBI:57930"/>
        <dbReference type="ChEBI" id="CHEBI:140395"/>
        <dbReference type="EC" id="2.7.7.8"/>
    </reaction>
</comment>
<dbReference type="AlphaFoldDB" id="A0A1Y2JZL6"/>
<feature type="domain" description="S1 motif" evidence="10">
    <location>
        <begin position="626"/>
        <end position="694"/>
    </location>
</feature>
<dbReference type="InterPro" id="IPR003029">
    <property type="entry name" value="S1_domain"/>
</dbReference>
<dbReference type="Gene3D" id="2.40.50.140">
    <property type="entry name" value="Nucleic acid-binding proteins"/>
    <property type="match status" value="1"/>
</dbReference>
<dbReference type="EMBL" id="LVJN01000021">
    <property type="protein sequence ID" value="OSM00355.1"/>
    <property type="molecule type" value="Genomic_DNA"/>
</dbReference>
<comment type="caution">
    <text evidence="11">The sequence shown here is derived from an EMBL/GenBank/DDBJ whole genome shotgun (WGS) entry which is preliminary data.</text>
</comment>
<dbReference type="PANTHER" id="PTHR11252:SF0">
    <property type="entry name" value="POLYRIBONUCLEOTIDE NUCLEOTIDYLTRANSFERASE 1, MITOCHONDRIAL"/>
    <property type="match status" value="1"/>
</dbReference>
<dbReference type="SUPFAM" id="SSF50249">
    <property type="entry name" value="Nucleic acid-binding proteins"/>
    <property type="match status" value="1"/>
</dbReference>
<dbReference type="CDD" id="cd11363">
    <property type="entry name" value="RNase_PH_PNPase_1"/>
    <property type="match status" value="1"/>
</dbReference>
<dbReference type="CDD" id="cd04472">
    <property type="entry name" value="S1_PNPase"/>
    <property type="match status" value="1"/>
</dbReference>
<evidence type="ECO:0000256" key="5">
    <source>
        <dbReference type="ARBA" id="ARBA00022695"/>
    </source>
</evidence>
<dbReference type="InterPro" id="IPR004087">
    <property type="entry name" value="KH_dom"/>
</dbReference>
<dbReference type="FunFam" id="3.30.230.70:FF:000002">
    <property type="entry name" value="Polyribonucleotide nucleotidyltransferase"/>
    <property type="match status" value="1"/>
</dbReference>
<dbReference type="SUPFAM" id="SSF55666">
    <property type="entry name" value="Ribonuclease PH domain 2-like"/>
    <property type="match status" value="2"/>
</dbReference>
<dbReference type="SMART" id="SM00316">
    <property type="entry name" value="S1"/>
    <property type="match status" value="1"/>
</dbReference>
<dbReference type="GO" id="GO:0004654">
    <property type="term" value="F:polyribonucleotide nucleotidyltransferase activity"/>
    <property type="evidence" value="ECO:0007669"/>
    <property type="project" value="UniProtKB-UniRule"/>
</dbReference>
<dbReference type="Pfam" id="PF03725">
    <property type="entry name" value="RNase_PH_C"/>
    <property type="match status" value="2"/>
</dbReference>
<dbReference type="Pfam" id="PF00013">
    <property type="entry name" value="KH_1"/>
    <property type="match status" value="1"/>
</dbReference>
<dbReference type="GO" id="GO:0000175">
    <property type="term" value="F:3'-5'-RNA exonuclease activity"/>
    <property type="evidence" value="ECO:0007669"/>
    <property type="project" value="TreeGrafter"/>
</dbReference>
<dbReference type="FunFam" id="3.30.230.70:FF:000001">
    <property type="entry name" value="Polyribonucleotide nucleotidyltransferase"/>
    <property type="match status" value="1"/>
</dbReference>
<keyword evidence="8 9" id="KW-0694">RNA-binding</keyword>
<comment type="cofactor">
    <cofactor evidence="9">
        <name>Mg(2+)</name>
        <dbReference type="ChEBI" id="CHEBI:18420"/>
    </cofactor>
</comment>
<evidence type="ECO:0000256" key="6">
    <source>
        <dbReference type="ARBA" id="ARBA00022723"/>
    </source>
</evidence>
<feature type="binding site" evidence="9">
    <location>
        <position position="490"/>
    </location>
    <ligand>
        <name>Mg(2+)</name>
        <dbReference type="ChEBI" id="CHEBI:18420"/>
    </ligand>
</feature>
<dbReference type="Gene3D" id="3.30.1370.10">
    <property type="entry name" value="K Homology domain, type 1"/>
    <property type="match status" value="1"/>
</dbReference>
<dbReference type="Pfam" id="PF00575">
    <property type="entry name" value="S1"/>
    <property type="match status" value="1"/>
</dbReference>
<dbReference type="InterPro" id="IPR012340">
    <property type="entry name" value="NA-bd_OB-fold"/>
</dbReference>
<keyword evidence="12" id="KW-1185">Reference proteome</keyword>